<gene>
    <name evidence="1" type="ORF">SEMRO_450_G145520.1</name>
</gene>
<comment type="caution">
    <text evidence="1">The sequence shown here is derived from an EMBL/GenBank/DDBJ whole genome shotgun (WGS) entry which is preliminary data.</text>
</comment>
<proteinExistence type="predicted"/>
<dbReference type="AlphaFoldDB" id="A0A9N8DXH1"/>
<sequence>MVSSDLGAASSDSKFVTFQPTITIVRFHELRTAAERWHSIPDRRRFIQQAREEAQHWIDKGCYEFLLKDSFHEGSDELAQARMNAYAQLPGEDYCRGLERHVCREHGLKRDSFKKGAIRAIVNEGRKRRDAGMPLDKSWYQLGEISRKLSFLAARFARRVGTADEIVVRLGEDASKVDRLRMDADPIQKLRQHREYEDPALESPVKKTKEICVGASGETSVGEHQALQVQRQNNHSAQCAITATGINGWCHGPRESIINVPGVNTGGISSDC</sequence>
<protein>
    <submittedName>
        <fullName evidence="1">Uncharacterized protein</fullName>
    </submittedName>
</protein>
<dbReference type="EMBL" id="CAICTM010000449">
    <property type="protein sequence ID" value="CAB9510737.1"/>
    <property type="molecule type" value="Genomic_DNA"/>
</dbReference>
<dbReference type="Proteomes" id="UP001153069">
    <property type="component" value="Unassembled WGS sequence"/>
</dbReference>
<keyword evidence="2" id="KW-1185">Reference proteome</keyword>
<name>A0A9N8DXH1_9STRA</name>
<organism evidence="1 2">
    <name type="scientific">Seminavis robusta</name>
    <dbReference type="NCBI Taxonomy" id="568900"/>
    <lineage>
        <taxon>Eukaryota</taxon>
        <taxon>Sar</taxon>
        <taxon>Stramenopiles</taxon>
        <taxon>Ochrophyta</taxon>
        <taxon>Bacillariophyta</taxon>
        <taxon>Bacillariophyceae</taxon>
        <taxon>Bacillariophycidae</taxon>
        <taxon>Naviculales</taxon>
        <taxon>Naviculaceae</taxon>
        <taxon>Seminavis</taxon>
    </lineage>
</organism>
<reference evidence="1" key="1">
    <citation type="submission" date="2020-06" db="EMBL/GenBank/DDBJ databases">
        <authorList>
            <consortium name="Plant Systems Biology data submission"/>
        </authorList>
    </citation>
    <scope>NUCLEOTIDE SEQUENCE</scope>
    <source>
        <strain evidence="1">D6</strain>
    </source>
</reference>
<evidence type="ECO:0000313" key="1">
    <source>
        <dbReference type="EMBL" id="CAB9510737.1"/>
    </source>
</evidence>
<evidence type="ECO:0000313" key="2">
    <source>
        <dbReference type="Proteomes" id="UP001153069"/>
    </source>
</evidence>
<accession>A0A9N8DXH1</accession>